<dbReference type="InterPro" id="IPR014464">
    <property type="entry name" value="CvfB_fam"/>
</dbReference>
<accession>A0ABT0E752</accession>
<evidence type="ECO:0000256" key="1">
    <source>
        <dbReference type="PIRNR" id="PIRNR012524"/>
    </source>
</evidence>
<organism evidence="4 5">
    <name type="scientific">Alcanivorax quisquiliarum</name>
    <dbReference type="NCBI Taxonomy" id="2933565"/>
    <lineage>
        <taxon>Bacteria</taxon>
        <taxon>Pseudomonadati</taxon>
        <taxon>Pseudomonadota</taxon>
        <taxon>Gammaproteobacteria</taxon>
        <taxon>Oceanospirillales</taxon>
        <taxon>Alcanivoracaceae</taxon>
        <taxon>Alcanivorax</taxon>
    </lineage>
</organism>
<protein>
    <submittedName>
        <fullName evidence="4">S1-like domain-containing RNA-binding protein</fullName>
    </submittedName>
</protein>
<feature type="domain" description="Conserved virulence factor B first S1" evidence="2">
    <location>
        <begin position="21"/>
        <end position="79"/>
    </location>
</feature>
<dbReference type="Pfam" id="PF13509">
    <property type="entry name" value="S1_2"/>
    <property type="match status" value="1"/>
</dbReference>
<dbReference type="Pfam" id="PF17783">
    <property type="entry name" value="WHD_CvfB"/>
    <property type="match status" value="1"/>
</dbReference>
<dbReference type="PIRSF" id="PIRSF012524">
    <property type="entry name" value="YitL_S1"/>
    <property type="match status" value="1"/>
</dbReference>
<dbReference type="InterPro" id="IPR036388">
    <property type="entry name" value="WH-like_DNA-bd_sf"/>
</dbReference>
<keyword evidence="5" id="KW-1185">Reference proteome</keyword>
<dbReference type="Gene3D" id="2.40.50.140">
    <property type="entry name" value="Nucleic acid-binding proteins"/>
    <property type="match status" value="1"/>
</dbReference>
<comment type="similarity">
    <text evidence="1">Belongs to the CvfB family.</text>
</comment>
<dbReference type="PANTHER" id="PTHR37296">
    <property type="entry name" value="CONSERVED VIRULENCE FACTOR B"/>
    <property type="match status" value="1"/>
</dbReference>
<evidence type="ECO:0000259" key="2">
    <source>
        <dbReference type="Pfam" id="PF13509"/>
    </source>
</evidence>
<comment type="caution">
    <text evidence="4">The sequence shown here is derived from an EMBL/GenBank/DDBJ whole genome shotgun (WGS) entry which is preliminary data.</text>
</comment>
<dbReference type="InterPro" id="IPR040764">
    <property type="entry name" value="CvfB_WH"/>
</dbReference>
<evidence type="ECO:0000313" key="5">
    <source>
        <dbReference type="Proteomes" id="UP001165524"/>
    </source>
</evidence>
<reference evidence="4" key="1">
    <citation type="submission" date="2022-04" db="EMBL/GenBank/DDBJ databases">
        <title>Alcanivorax sp. CY1518 draft genome sequence.</title>
        <authorList>
            <person name="Zhao G."/>
            <person name="An M."/>
        </authorList>
    </citation>
    <scope>NUCLEOTIDE SEQUENCE</scope>
    <source>
        <strain evidence="4">CY1518</strain>
    </source>
</reference>
<dbReference type="PANTHER" id="PTHR37296:SF1">
    <property type="entry name" value="CONSERVED VIRULENCE FACTOR B"/>
    <property type="match status" value="1"/>
</dbReference>
<dbReference type="Gene3D" id="1.10.10.10">
    <property type="entry name" value="Winged helix-like DNA-binding domain superfamily/Winged helix DNA-binding domain"/>
    <property type="match status" value="1"/>
</dbReference>
<dbReference type="EMBL" id="JALKII010000004">
    <property type="protein sequence ID" value="MCK0537668.1"/>
    <property type="molecule type" value="Genomic_DNA"/>
</dbReference>
<name>A0ABT0E752_9GAMM</name>
<evidence type="ECO:0000313" key="4">
    <source>
        <dbReference type="EMBL" id="MCK0537668.1"/>
    </source>
</evidence>
<evidence type="ECO:0000259" key="3">
    <source>
        <dbReference type="Pfam" id="PF17783"/>
    </source>
</evidence>
<gene>
    <name evidence="4" type="ORF">MU846_08090</name>
</gene>
<dbReference type="Proteomes" id="UP001165524">
    <property type="component" value="Unassembled WGS sequence"/>
</dbReference>
<dbReference type="InterPro" id="IPR039566">
    <property type="entry name" value="CvfB_S1_st"/>
</dbReference>
<sequence>MSDTKADRVKPDMSPTAAVVIGRSNRLEVVRRGRAGFYADGGEDGQILILPQHTAADCAVGQWLDLFVFLDADGHLAATPKMPLAQVGEVGWFRVASLSPVGAFLDWGLPKDLLLPFSEQQAPVEQGRQLLAMVFRDERGRLAASTRLDDFIADEASGLKSGDEVTLVMAERTDLGRKAIVNHRFWGLLYHDELTTPVRRGQRMRGYIRRVREDGRLDLSLAPVGMARLEGAAGEVLALLKRSGGVLPLGDKSAPEAIRASTGLSKNAFKQAIGILYRQRLVELAANETRLRQ</sequence>
<proteinExistence type="inferred from homology"/>
<dbReference type="InterPro" id="IPR012340">
    <property type="entry name" value="NA-bd_OB-fold"/>
</dbReference>
<feature type="domain" description="Conserved virulence factor B-like winged helix" evidence="3">
    <location>
        <begin position="236"/>
        <end position="291"/>
    </location>
</feature>